<dbReference type="PROSITE" id="PS00086">
    <property type="entry name" value="CYTOCHROME_P450"/>
    <property type="match status" value="1"/>
</dbReference>
<dbReference type="PRINTS" id="PR00463">
    <property type="entry name" value="EP450I"/>
</dbReference>
<feature type="binding site" description="axial binding residue" evidence="8">
    <location>
        <position position="260"/>
    </location>
    <ligand>
        <name>heme</name>
        <dbReference type="ChEBI" id="CHEBI:30413"/>
    </ligand>
    <ligandPart>
        <name>Fe</name>
        <dbReference type="ChEBI" id="CHEBI:18248"/>
    </ligandPart>
</feature>
<dbReference type="InterPro" id="IPR036396">
    <property type="entry name" value="Cyt_P450_sf"/>
</dbReference>
<dbReference type="PRINTS" id="PR00385">
    <property type="entry name" value="P450"/>
</dbReference>
<evidence type="ECO:0000313" key="10">
    <source>
        <dbReference type="EMBL" id="CAG5115640.1"/>
    </source>
</evidence>
<reference evidence="10" key="1">
    <citation type="submission" date="2021-04" db="EMBL/GenBank/DDBJ databases">
        <authorList>
            <consortium name="Molecular Ecology Group"/>
        </authorList>
    </citation>
    <scope>NUCLEOTIDE SEQUENCE</scope>
</reference>
<keyword evidence="7 9" id="KW-0503">Monooxygenase</keyword>
<keyword evidence="4 8" id="KW-0479">Metal-binding</keyword>
<evidence type="ECO:0000256" key="6">
    <source>
        <dbReference type="ARBA" id="ARBA00023004"/>
    </source>
</evidence>
<keyword evidence="6 8" id="KW-0408">Iron</keyword>
<dbReference type="InterPro" id="IPR001128">
    <property type="entry name" value="Cyt_P450"/>
</dbReference>
<evidence type="ECO:0000313" key="11">
    <source>
        <dbReference type="Proteomes" id="UP000678393"/>
    </source>
</evidence>
<evidence type="ECO:0000256" key="3">
    <source>
        <dbReference type="ARBA" id="ARBA00022617"/>
    </source>
</evidence>
<keyword evidence="11" id="KW-1185">Reference proteome</keyword>
<evidence type="ECO:0000256" key="8">
    <source>
        <dbReference type="PIRSR" id="PIRSR602401-1"/>
    </source>
</evidence>
<comment type="cofactor">
    <cofactor evidence="1 8">
        <name>heme</name>
        <dbReference type="ChEBI" id="CHEBI:30413"/>
    </cofactor>
</comment>
<dbReference type="GO" id="GO:0016705">
    <property type="term" value="F:oxidoreductase activity, acting on paired donors, with incorporation or reduction of molecular oxygen"/>
    <property type="evidence" value="ECO:0007669"/>
    <property type="project" value="InterPro"/>
</dbReference>
<proteinExistence type="inferred from homology"/>
<gene>
    <name evidence="10" type="ORF">CUNI_LOCUS1198</name>
</gene>
<dbReference type="OrthoDB" id="3945418at2759"/>
<evidence type="ECO:0000256" key="5">
    <source>
        <dbReference type="ARBA" id="ARBA00023002"/>
    </source>
</evidence>
<dbReference type="GO" id="GO:0005506">
    <property type="term" value="F:iron ion binding"/>
    <property type="evidence" value="ECO:0007669"/>
    <property type="project" value="InterPro"/>
</dbReference>
<name>A0A8S3YKT4_9EUPU</name>
<evidence type="ECO:0000256" key="4">
    <source>
        <dbReference type="ARBA" id="ARBA00022723"/>
    </source>
</evidence>
<sequence>IGVVCFNKRLGFLNGREDEDPEALEFLQASTDAFAMLHKSFSGDLGYIFYRNKTYRTYEHALNVISRFTRKHLLQAKQLLDTRLKEGTLNRDEPNLLLSLFSDDTLQEDHVIQVVESLYSGGTDSTAGAVQALFFNMAKHPDKQEKLRQEVTSLCPLGQPISPDVLNKMHYLRACVKESFRLLYPSNGTLRILPSDVVLSGYRVPAGSRILMCNTLTCENAFDDPDEYIPERWMRSADGSRTHDIPKMAVLPFGYGPRNCVGRRFAEQEVYLAAIKVLQRLRIGLEPESLNTPFVFRIFRQPATPWPSPLLDSTGTWQRDFHSTDFLYISSTIYFLVCQRPNKGVPTAP</sequence>
<evidence type="ECO:0008006" key="12">
    <source>
        <dbReference type="Google" id="ProtNLM"/>
    </source>
</evidence>
<dbReference type="PANTHER" id="PTHR24279">
    <property type="entry name" value="CYTOCHROME P450"/>
    <property type="match status" value="1"/>
</dbReference>
<dbReference type="Gene3D" id="1.10.630.10">
    <property type="entry name" value="Cytochrome P450"/>
    <property type="match status" value="1"/>
</dbReference>
<evidence type="ECO:0000256" key="7">
    <source>
        <dbReference type="ARBA" id="ARBA00023033"/>
    </source>
</evidence>
<comment type="similarity">
    <text evidence="2 9">Belongs to the cytochrome P450 family.</text>
</comment>
<evidence type="ECO:0000256" key="2">
    <source>
        <dbReference type="ARBA" id="ARBA00010617"/>
    </source>
</evidence>
<keyword evidence="5 9" id="KW-0560">Oxidoreductase</keyword>
<dbReference type="GO" id="GO:0020037">
    <property type="term" value="F:heme binding"/>
    <property type="evidence" value="ECO:0007669"/>
    <property type="project" value="InterPro"/>
</dbReference>
<dbReference type="GO" id="GO:0004497">
    <property type="term" value="F:monooxygenase activity"/>
    <property type="evidence" value="ECO:0007669"/>
    <property type="project" value="UniProtKB-KW"/>
</dbReference>
<dbReference type="Proteomes" id="UP000678393">
    <property type="component" value="Unassembled WGS sequence"/>
</dbReference>
<organism evidence="10 11">
    <name type="scientific">Candidula unifasciata</name>
    <dbReference type="NCBI Taxonomy" id="100452"/>
    <lineage>
        <taxon>Eukaryota</taxon>
        <taxon>Metazoa</taxon>
        <taxon>Spiralia</taxon>
        <taxon>Lophotrochozoa</taxon>
        <taxon>Mollusca</taxon>
        <taxon>Gastropoda</taxon>
        <taxon>Heterobranchia</taxon>
        <taxon>Euthyneura</taxon>
        <taxon>Panpulmonata</taxon>
        <taxon>Eupulmonata</taxon>
        <taxon>Stylommatophora</taxon>
        <taxon>Helicina</taxon>
        <taxon>Helicoidea</taxon>
        <taxon>Geomitridae</taxon>
        <taxon>Candidula</taxon>
    </lineage>
</organism>
<evidence type="ECO:0000256" key="9">
    <source>
        <dbReference type="RuleBase" id="RU000461"/>
    </source>
</evidence>
<dbReference type="SUPFAM" id="SSF48264">
    <property type="entry name" value="Cytochrome P450"/>
    <property type="match status" value="1"/>
</dbReference>
<feature type="non-terminal residue" evidence="10">
    <location>
        <position position="1"/>
    </location>
</feature>
<dbReference type="InterPro" id="IPR050479">
    <property type="entry name" value="CYP11_CYP27_families"/>
</dbReference>
<evidence type="ECO:0000256" key="1">
    <source>
        <dbReference type="ARBA" id="ARBA00001971"/>
    </source>
</evidence>
<dbReference type="Pfam" id="PF00067">
    <property type="entry name" value="p450"/>
    <property type="match status" value="1"/>
</dbReference>
<comment type="caution">
    <text evidence="10">The sequence shown here is derived from an EMBL/GenBank/DDBJ whole genome shotgun (WGS) entry which is preliminary data.</text>
</comment>
<accession>A0A8S3YKT4</accession>
<dbReference type="InterPro" id="IPR017972">
    <property type="entry name" value="Cyt_P450_CS"/>
</dbReference>
<dbReference type="EMBL" id="CAJHNH020000144">
    <property type="protein sequence ID" value="CAG5115640.1"/>
    <property type="molecule type" value="Genomic_DNA"/>
</dbReference>
<dbReference type="PANTHER" id="PTHR24279:SF120">
    <property type="entry name" value="CYTOCHROME P450"/>
    <property type="match status" value="1"/>
</dbReference>
<dbReference type="AlphaFoldDB" id="A0A8S3YKT4"/>
<dbReference type="InterPro" id="IPR002401">
    <property type="entry name" value="Cyt_P450_E_grp-I"/>
</dbReference>
<keyword evidence="3 8" id="KW-0349">Heme</keyword>
<protein>
    <recommendedName>
        <fullName evidence="12">Cytochrome P450</fullName>
    </recommendedName>
</protein>